<evidence type="ECO:0000256" key="2">
    <source>
        <dbReference type="PROSITE-ProRule" id="PRU00339"/>
    </source>
</evidence>
<feature type="repeat" description="TPR" evidence="2">
    <location>
        <begin position="182"/>
        <end position="215"/>
    </location>
</feature>
<dbReference type="InterPro" id="IPR014720">
    <property type="entry name" value="dsRBD_dom"/>
</dbReference>
<feature type="domain" description="DRBM" evidence="3">
    <location>
        <begin position="412"/>
        <end position="479"/>
    </location>
</feature>
<dbReference type="SUPFAM" id="SSF54768">
    <property type="entry name" value="dsRNA-binding domain-like"/>
    <property type="match status" value="2"/>
</dbReference>
<dbReference type="SUPFAM" id="SSF48452">
    <property type="entry name" value="TPR-like"/>
    <property type="match status" value="1"/>
</dbReference>
<keyword evidence="1" id="KW-0694">RNA-binding</keyword>
<dbReference type="PROSITE" id="PS50293">
    <property type="entry name" value="TPR_REGION"/>
    <property type="match status" value="1"/>
</dbReference>
<accession>A0A1V9ZYP9</accession>
<dbReference type="GO" id="GO:0003723">
    <property type="term" value="F:RNA binding"/>
    <property type="evidence" value="ECO:0007669"/>
    <property type="project" value="UniProtKB-UniRule"/>
</dbReference>
<sequence>MSPELLEALHGLDKPSQKLLKNVVHLPPIQDLLTTFLHDPTRSFEEWIWDPKTREILSRMEAMVDEPKEERPTAAHSQLNQYFHDALVQGKVEDDLDGLLEAAEYEKEAAKEMFAKKQTAMAMNSYKKIADTLKPHLPQRKDFLETYIACCANTAICALKEKRWPIVREYAQVTLVYKKDHAKALYCLAKLYVHEERFNDALDAVQRALEVNPMDQALITLQSTIPKIAEKVSEKTQQKQALLKKKHEEMMIIAKANEEKAREEKEKPAEIKFIALPQPQTSLGAMSALNVYFQKSKQVLGCEFVIIENGPPPKFQCTLTNVTEDNLLLGRGTAGNKQMAKDAAAQAAIVKLWQDRVNQNHLLPEDKVCLEKHPYIVKSWTAPEAETTSMTSKPAQTYSCAIFPSRNDKMQMANMLLNQYTAQGKLHFDYNVVDHSQPTQSDFEVSGILNGRSVATSRGPSKKLAKQQVAQAALAIAYRESREMYPDQTDPHEHY</sequence>
<dbReference type="OrthoDB" id="64332at2759"/>
<dbReference type="SMART" id="SM00358">
    <property type="entry name" value="DSRM"/>
    <property type="match status" value="2"/>
</dbReference>
<dbReference type="PROSITE" id="PS50005">
    <property type="entry name" value="TPR"/>
    <property type="match status" value="1"/>
</dbReference>
<evidence type="ECO:0000259" key="3">
    <source>
        <dbReference type="PROSITE" id="PS50137"/>
    </source>
</evidence>
<dbReference type="SMART" id="SM00028">
    <property type="entry name" value="TPR"/>
    <property type="match status" value="1"/>
</dbReference>
<keyword evidence="5" id="KW-1185">Reference proteome</keyword>
<evidence type="ECO:0000313" key="4">
    <source>
        <dbReference type="EMBL" id="OQS03136.1"/>
    </source>
</evidence>
<dbReference type="EMBL" id="JNBS01000987">
    <property type="protein sequence ID" value="OQS03136.1"/>
    <property type="molecule type" value="Genomic_DNA"/>
</dbReference>
<evidence type="ECO:0000256" key="1">
    <source>
        <dbReference type="PROSITE-ProRule" id="PRU00266"/>
    </source>
</evidence>
<protein>
    <recommendedName>
        <fullName evidence="3">DRBM domain-containing protein</fullName>
    </recommendedName>
</protein>
<gene>
    <name evidence="4" type="ORF">THRCLA_04566</name>
</gene>
<proteinExistence type="predicted"/>
<feature type="domain" description="DRBM" evidence="3">
    <location>
        <begin position="284"/>
        <end position="354"/>
    </location>
</feature>
<organism evidence="4 5">
    <name type="scientific">Thraustotheca clavata</name>
    <dbReference type="NCBI Taxonomy" id="74557"/>
    <lineage>
        <taxon>Eukaryota</taxon>
        <taxon>Sar</taxon>
        <taxon>Stramenopiles</taxon>
        <taxon>Oomycota</taxon>
        <taxon>Saprolegniomycetes</taxon>
        <taxon>Saprolegniales</taxon>
        <taxon>Achlyaceae</taxon>
        <taxon>Thraustotheca</taxon>
    </lineage>
</organism>
<name>A0A1V9ZYP9_9STRA</name>
<dbReference type="Gene3D" id="3.30.160.20">
    <property type="match status" value="2"/>
</dbReference>
<keyword evidence="2" id="KW-0802">TPR repeat</keyword>
<reference evidence="4 5" key="1">
    <citation type="journal article" date="2014" name="Genome Biol. Evol.">
        <title>The secreted proteins of Achlya hypogyna and Thraustotheca clavata identify the ancestral oomycete secretome and reveal gene acquisitions by horizontal gene transfer.</title>
        <authorList>
            <person name="Misner I."/>
            <person name="Blouin N."/>
            <person name="Leonard G."/>
            <person name="Richards T.A."/>
            <person name="Lane C.E."/>
        </authorList>
    </citation>
    <scope>NUCLEOTIDE SEQUENCE [LARGE SCALE GENOMIC DNA]</scope>
    <source>
        <strain evidence="4 5">ATCC 34112</strain>
    </source>
</reference>
<comment type="caution">
    <text evidence="4">The sequence shown here is derived from an EMBL/GenBank/DDBJ whole genome shotgun (WGS) entry which is preliminary data.</text>
</comment>
<dbReference type="PROSITE" id="PS50137">
    <property type="entry name" value="DS_RBD"/>
    <property type="match status" value="2"/>
</dbReference>
<dbReference type="InterPro" id="IPR050754">
    <property type="entry name" value="FKBP4/5/8-like"/>
</dbReference>
<dbReference type="PANTHER" id="PTHR46512">
    <property type="entry name" value="PEPTIDYLPROLYL ISOMERASE"/>
    <property type="match status" value="1"/>
</dbReference>
<dbReference type="PANTHER" id="PTHR46512:SF6">
    <property type="entry name" value="PEPTIDYLPROLYL ISOMERASE"/>
    <property type="match status" value="1"/>
</dbReference>
<dbReference type="Proteomes" id="UP000243217">
    <property type="component" value="Unassembled WGS sequence"/>
</dbReference>
<dbReference type="InterPro" id="IPR011990">
    <property type="entry name" value="TPR-like_helical_dom_sf"/>
</dbReference>
<evidence type="ECO:0000313" key="5">
    <source>
        <dbReference type="Proteomes" id="UP000243217"/>
    </source>
</evidence>
<dbReference type="Gene3D" id="1.25.40.10">
    <property type="entry name" value="Tetratricopeptide repeat domain"/>
    <property type="match status" value="1"/>
</dbReference>
<dbReference type="STRING" id="74557.A0A1V9ZYP9"/>
<dbReference type="Pfam" id="PF00035">
    <property type="entry name" value="dsrm"/>
    <property type="match status" value="2"/>
</dbReference>
<dbReference type="InterPro" id="IPR019734">
    <property type="entry name" value="TPR_rpt"/>
</dbReference>
<dbReference type="AlphaFoldDB" id="A0A1V9ZYP9"/>